<dbReference type="Proteomes" id="UP000245119">
    <property type="component" value="Linkage Group LG1"/>
</dbReference>
<comment type="caution">
    <text evidence="2">The sequence shown here is derived from an EMBL/GenBank/DDBJ whole genome shotgun (WGS) entry which is preliminary data.</text>
</comment>
<dbReference type="EMBL" id="PZQS01000001">
    <property type="protein sequence ID" value="PVD37801.1"/>
    <property type="molecule type" value="Genomic_DNA"/>
</dbReference>
<accession>A0A2T7PWK0</accession>
<name>A0A2T7PWK0_POMCA</name>
<gene>
    <name evidence="2" type="ORF">C0Q70_00403</name>
</gene>
<proteinExistence type="predicted"/>
<protein>
    <submittedName>
        <fullName evidence="2">Uncharacterized protein</fullName>
    </submittedName>
</protein>
<evidence type="ECO:0000256" key="1">
    <source>
        <dbReference type="SAM" id="MobiDB-lite"/>
    </source>
</evidence>
<reference evidence="2 3" key="1">
    <citation type="submission" date="2018-04" db="EMBL/GenBank/DDBJ databases">
        <title>The genome of golden apple snail Pomacea canaliculata provides insight into stress tolerance and invasive adaptation.</title>
        <authorList>
            <person name="Liu C."/>
            <person name="Liu B."/>
            <person name="Ren Y."/>
            <person name="Zhang Y."/>
            <person name="Wang H."/>
            <person name="Li S."/>
            <person name="Jiang F."/>
            <person name="Yin L."/>
            <person name="Zhang G."/>
            <person name="Qian W."/>
            <person name="Fan W."/>
        </authorList>
    </citation>
    <scope>NUCLEOTIDE SEQUENCE [LARGE SCALE GENOMIC DNA]</scope>
    <source>
        <strain evidence="2">SZHN2017</strain>
        <tissue evidence="2">Muscle</tissue>
    </source>
</reference>
<evidence type="ECO:0000313" key="3">
    <source>
        <dbReference type="Proteomes" id="UP000245119"/>
    </source>
</evidence>
<dbReference type="AlphaFoldDB" id="A0A2T7PWK0"/>
<evidence type="ECO:0000313" key="2">
    <source>
        <dbReference type="EMBL" id="PVD37801.1"/>
    </source>
</evidence>
<organism evidence="2 3">
    <name type="scientific">Pomacea canaliculata</name>
    <name type="common">Golden apple snail</name>
    <dbReference type="NCBI Taxonomy" id="400727"/>
    <lineage>
        <taxon>Eukaryota</taxon>
        <taxon>Metazoa</taxon>
        <taxon>Spiralia</taxon>
        <taxon>Lophotrochozoa</taxon>
        <taxon>Mollusca</taxon>
        <taxon>Gastropoda</taxon>
        <taxon>Caenogastropoda</taxon>
        <taxon>Architaenioglossa</taxon>
        <taxon>Ampullarioidea</taxon>
        <taxon>Ampullariidae</taxon>
        <taxon>Pomacea</taxon>
    </lineage>
</organism>
<keyword evidence="3" id="KW-1185">Reference proteome</keyword>
<feature type="region of interest" description="Disordered" evidence="1">
    <location>
        <begin position="34"/>
        <end position="68"/>
    </location>
</feature>
<sequence>MFRGLMLLAFGVCKNEPADWLSFAGAVAHVPGKYGFSPKQEPLYDEASTSRESDEDSDEPGQPVQHAGLLKAMNPNPRVIVFLLHRLCTQPQLRNSFYFCWNMALDQV</sequence>